<feature type="region of interest" description="Disordered" evidence="9">
    <location>
        <begin position="72"/>
        <end position="302"/>
    </location>
</feature>
<dbReference type="Gene3D" id="1.10.8.60">
    <property type="match status" value="1"/>
</dbReference>
<keyword evidence="2 8" id="KW-0963">Cytoplasm</keyword>
<accession>A0AB40AAI0</accession>
<dbReference type="InterPro" id="IPR003593">
    <property type="entry name" value="AAA+_ATPase"/>
</dbReference>
<dbReference type="RefSeq" id="XP_070851751.1">
    <property type="nucleotide sequence ID" value="XM_070995650.1"/>
</dbReference>
<feature type="compositionally biased region" description="Polar residues" evidence="9">
    <location>
        <begin position="273"/>
        <end position="294"/>
    </location>
</feature>
<dbReference type="GO" id="GO:0005874">
    <property type="term" value="C:microtubule"/>
    <property type="evidence" value="ECO:0007669"/>
    <property type="project" value="UniProtKB-KW"/>
</dbReference>
<feature type="domain" description="AAA+ ATPase" evidence="10">
    <location>
        <begin position="363"/>
        <end position="502"/>
    </location>
</feature>
<dbReference type="PANTHER" id="PTHR23074:SF152">
    <property type="entry name" value="KATANIN P60 ATPASE-CONTAINING SUBUNIT A1"/>
    <property type="match status" value="1"/>
</dbReference>
<dbReference type="GO" id="GO:0005813">
    <property type="term" value="C:centrosome"/>
    <property type="evidence" value="ECO:0007669"/>
    <property type="project" value="UniProtKB-SubCell"/>
</dbReference>
<feature type="compositionally biased region" description="Polar residues" evidence="9">
    <location>
        <begin position="141"/>
        <end position="161"/>
    </location>
</feature>
<evidence type="ECO:0000256" key="7">
    <source>
        <dbReference type="ARBA" id="ARBA00023235"/>
    </source>
</evidence>
<dbReference type="Pfam" id="PF09336">
    <property type="entry name" value="Vps4_C"/>
    <property type="match status" value="1"/>
</dbReference>
<dbReference type="Pfam" id="PF00004">
    <property type="entry name" value="AAA"/>
    <property type="match status" value="1"/>
</dbReference>
<keyword evidence="8" id="KW-0498">Mitosis</keyword>
<dbReference type="Pfam" id="PF17862">
    <property type="entry name" value="AAA_lid_3"/>
    <property type="match status" value="1"/>
</dbReference>
<dbReference type="InterPro" id="IPR050304">
    <property type="entry name" value="MT-severing_AAA_ATPase"/>
</dbReference>
<keyword evidence="8" id="KW-0131">Cell cycle</keyword>
<keyword evidence="4 8" id="KW-0547">Nucleotide-binding</keyword>
<dbReference type="GO" id="GO:0008017">
    <property type="term" value="F:microtubule binding"/>
    <property type="evidence" value="ECO:0007669"/>
    <property type="project" value="UniProtKB-UniRule"/>
</dbReference>
<keyword evidence="3 8" id="KW-0493">Microtubule</keyword>
<dbReference type="GO" id="GO:0051301">
    <property type="term" value="P:cell division"/>
    <property type="evidence" value="ECO:0007669"/>
    <property type="project" value="UniProtKB-KW"/>
</dbReference>
<evidence type="ECO:0000256" key="2">
    <source>
        <dbReference type="ARBA" id="ARBA00022490"/>
    </source>
</evidence>
<feature type="compositionally biased region" description="Polar residues" evidence="9">
    <location>
        <begin position="174"/>
        <end position="192"/>
    </location>
</feature>
<keyword evidence="7 8" id="KW-0413">Isomerase</keyword>
<feature type="compositionally biased region" description="Polar residues" evidence="9">
    <location>
        <begin position="72"/>
        <end position="82"/>
    </location>
</feature>
<dbReference type="InterPro" id="IPR003960">
    <property type="entry name" value="ATPase_AAA_CS"/>
</dbReference>
<feature type="compositionally biased region" description="Low complexity" evidence="9">
    <location>
        <begin position="199"/>
        <end position="210"/>
    </location>
</feature>
<dbReference type="GO" id="GO:0016887">
    <property type="term" value="F:ATP hydrolysis activity"/>
    <property type="evidence" value="ECO:0007669"/>
    <property type="project" value="InterPro"/>
</dbReference>
<feature type="binding site" evidence="8">
    <location>
        <begin position="371"/>
        <end position="378"/>
    </location>
    <ligand>
        <name>ATP</name>
        <dbReference type="ChEBI" id="CHEBI:30616"/>
    </ligand>
</feature>
<proteinExistence type="inferred from homology"/>
<dbReference type="InterPro" id="IPR027417">
    <property type="entry name" value="P-loop_NTPase"/>
</dbReference>
<evidence type="ECO:0000313" key="12">
    <source>
        <dbReference type="RefSeq" id="XP_036674811.3"/>
    </source>
</evidence>
<comment type="subunit">
    <text evidence="8">Can homooligomerize into hexameric rings, which may be promoted by interaction with microtubules. Interacts with KATNB1, which may serve as a targeting subunit.</text>
</comment>
<evidence type="ECO:0000259" key="10">
    <source>
        <dbReference type="SMART" id="SM00382"/>
    </source>
</evidence>
<protein>
    <recommendedName>
        <fullName evidence="8">Katanin p60 ATPase-containing subunit A1</fullName>
        <shortName evidence="8">Katanin p60 subunit A1</shortName>
        <ecNumber evidence="8">5.6.1.1</ecNumber>
    </recommendedName>
    <alternativeName>
        <fullName evidence="8">p60 katanin</fullName>
    </alternativeName>
</protein>
<dbReference type="PROSITE" id="PS00674">
    <property type="entry name" value="AAA"/>
    <property type="match status" value="1"/>
</dbReference>
<dbReference type="EC" id="5.6.1.1" evidence="8"/>
<evidence type="ECO:0000256" key="8">
    <source>
        <dbReference type="HAMAP-Rule" id="MF_03023"/>
    </source>
</evidence>
<gene>
    <name evidence="12 13" type="primary">kat-60L1</name>
    <name evidence="8" type="synonym">KATNA1</name>
</gene>
<dbReference type="InterPro" id="IPR041569">
    <property type="entry name" value="AAA_lid_3"/>
</dbReference>
<dbReference type="Proteomes" id="UP001652628">
    <property type="component" value="Chromosome 3"/>
</dbReference>
<evidence type="ECO:0000256" key="5">
    <source>
        <dbReference type="ARBA" id="ARBA00022840"/>
    </source>
</evidence>
<keyword evidence="8" id="KW-0132">Cell division</keyword>
<dbReference type="HAMAP" id="MF_03023">
    <property type="entry name" value="Katanin_p60_A1"/>
    <property type="match status" value="1"/>
</dbReference>
<dbReference type="AlphaFoldDB" id="A0AB40AAI0"/>
<dbReference type="GO" id="GO:0005737">
    <property type="term" value="C:cytoplasm"/>
    <property type="evidence" value="ECO:0007669"/>
    <property type="project" value="UniProtKB-SubCell"/>
</dbReference>
<name>A0AB40AAI0_DROSZ</name>
<dbReference type="Gene3D" id="3.40.50.300">
    <property type="entry name" value="P-loop containing nucleotide triphosphate hydrolases"/>
    <property type="match status" value="1"/>
</dbReference>
<dbReference type="PANTHER" id="PTHR23074">
    <property type="entry name" value="AAA DOMAIN-CONTAINING"/>
    <property type="match status" value="1"/>
</dbReference>
<dbReference type="GO" id="GO:0051013">
    <property type="term" value="P:microtubule severing"/>
    <property type="evidence" value="ECO:0007669"/>
    <property type="project" value="UniProtKB-UniRule"/>
</dbReference>
<keyword evidence="11" id="KW-1185">Reference proteome</keyword>
<comment type="function">
    <text evidence="8">Catalytic subunit of a complex which severs microtubules in an ATP-dependent manner. Microtubule severing may promote rapid reorganization of cellular microtubule arrays and the release of microtubules from the centrosome following nucleation.</text>
</comment>
<comment type="catalytic activity">
    <reaction evidence="8">
        <text>n ATP + n H2O + a microtubule = n ADP + n phosphate + (n+1) alpha/beta tubulin heterodimers.</text>
        <dbReference type="EC" id="5.6.1.1"/>
    </reaction>
</comment>
<reference evidence="12 13" key="1">
    <citation type="submission" date="2025-05" db="UniProtKB">
        <authorList>
            <consortium name="RefSeq"/>
        </authorList>
    </citation>
    <scope>IDENTIFICATION</scope>
</reference>
<comment type="activity regulation">
    <text evidence="8">ATPase activity is stimulated by microtubules, which promote homooligomerization. ATP-dependent microtubule severing is stimulated by interaction with KATNB1.</text>
</comment>
<dbReference type="InterPro" id="IPR003959">
    <property type="entry name" value="ATPase_AAA_core"/>
</dbReference>
<comment type="similarity">
    <text evidence="8">Belongs to the AAA ATPase family. Katanin p60 subunit A1 subfamily.</text>
</comment>
<dbReference type="InterPro" id="IPR015415">
    <property type="entry name" value="Spast_Vps4_C"/>
</dbReference>
<dbReference type="GO" id="GO:0000922">
    <property type="term" value="C:spindle pole"/>
    <property type="evidence" value="ECO:0007669"/>
    <property type="project" value="UniProtKB-SubCell"/>
</dbReference>
<evidence type="ECO:0000256" key="9">
    <source>
        <dbReference type="SAM" id="MobiDB-lite"/>
    </source>
</evidence>
<evidence type="ECO:0000256" key="4">
    <source>
        <dbReference type="ARBA" id="ARBA00022741"/>
    </source>
</evidence>
<organism evidence="11 12">
    <name type="scientific">Drosophila suzukii</name>
    <name type="common">Spotted-wing drosophila fruit fly</name>
    <dbReference type="NCBI Taxonomy" id="28584"/>
    <lineage>
        <taxon>Eukaryota</taxon>
        <taxon>Metazoa</taxon>
        <taxon>Ecdysozoa</taxon>
        <taxon>Arthropoda</taxon>
        <taxon>Hexapoda</taxon>
        <taxon>Insecta</taxon>
        <taxon>Pterygota</taxon>
        <taxon>Neoptera</taxon>
        <taxon>Endopterygota</taxon>
        <taxon>Diptera</taxon>
        <taxon>Brachycera</taxon>
        <taxon>Muscomorpha</taxon>
        <taxon>Ephydroidea</taxon>
        <taxon>Drosophilidae</taxon>
        <taxon>Drosophila</taxon>
        <taxon>Sophophora</taxon>
    </lineage>
</organism>
<evidence type="ECO:0000313" key="11">
    <source>
        <dbReference type="Proteomes" id="UP001652628"/>
    </source>
</evidence>
<evidence type="ECO:0000256" key="3">
    <source>
        <dbReference type="ARBA" id="ARBA00022701"/>
    </source>
</evidence>
<comment type="subcellular location">
    <subcellularLocation>
        <location evidence="1">Cytoplasm</location>
        <location evidence="1">Cytoskeleton</location>
    </subcellularLocation>
    <subcellularLocation>
        <location evidence="8">Cytoplasm</location>
    </subcellularLocation>
    <subcellularLocation>
        <location evidence="8">Cytoplasm</location>
        <location evidence="8">Cytoskeleton</location>
        <location evidence="8">Microtubule organizing center</location>
        <location evidence="8">Centrosome</location>
    </subcellularLocation>
    <subcellularLocation>
        <location evidence="8">Cytoplasm</location>
        <location evidence="8">Cytoskeleton</location>
        <location evidence="8">Spindle pole</location>
    </subcellularLocation>
    <subcellularLocation>
        <location evidence="8">Cytoplasm</location>
        <location evidence="8">Cytoskeleton</location>
        <location evidence="8">Spindle</location>
    </subcellularLocation>
    <text evidence="8">Predominantly cytoplasmic. Also localized to the interphase centrosome and the mitotic spindle poles. Enhanced recruitment to the mitotic spindle poles requires microtubules and interaction with KATNB1.</text>
</comment>
<dbReference type="GeneID" id="108014352"/>
<dbReference type="RefSeq" id="XP_036674811.3">
    <property type="nucleotide sequence ID" value="XM_036818916.3"/>
</dbReference>
<dbReference type="SUPFAM" id="SSF52540">
    <property type="entry name" value="P-loop containing nucleoside triphosphate hydrolases"/>
    <property type="match status" value="1"/>
</dbReference>
<evidence type="ECO:0000256" key="6">
    <source>
        <dbReference type="ARBA" id="ARBA00023212"/>
    </source>
</evidence>
<dbReference type="SMART" id="SM00382">
    <property type="entry name" value="AAA"/>
    <property type="match status" value="1"/>
</dbReference>
<evidence type="ECO:0000256" key="1">
    <source>
        <dbReference type="ARBA" id="ARBA00004245"/>
    </source>
</evidence>
<keyword evidence="6 8" id="KW-0206">Cytoskeleton</keyword>
<dbReference type="InterPro" id="IPR028596">
    <property type="entry name" value="KATNA1"/>
</dbReference>
<dbReference type="GO" id="GO:0005524">
    <property type="term" value="F:ATP binding"/>
    <property type="evidence" value="ECO:0007669"/>
    <property type="project" value="UniProtKB-KW"/>
</dbReference>
<evidence type="ECO:0000313" key="13">
    <source>
        <dbReference type="RefSeq" id="XP_070851751.1"/>
    </source>
</evidence>
<keyword evidence="5 8" id="KW-0067">ATP-binding</keyword>
<dbReference type="GO" id="GO:0008568">
    <property type="term" value="F:microtubule severing ATPase activity"/>
    <property type="evidence" value="ECO:0007669"/>
    <property type="project" value="UniProtKB-EC"/>
</dbReference>
<sequence length="610" mass="67133">MRGEEATYRRTTREKIVLRGNTTIRTVDSTSTYLPVMSPAGSSTPPTSLSHMARMMDSLILDSLSPFGYTKITTTSRPSRNATLKKGSDGGHSSTAERHRPINNLGSNAPGGLGIGGSVPLRTKQRLPTQVSAAEVAPQPRASQTQGQMPFPSQQQDNRWVSSLRRRDPELQPTLPSIGSNVNSSSLGQSHHGSAGNVGLAAAGAPTPATSMGTMRMGRPARASAMTAALRKSRSVERLRARKLSTNTQLTLKHKPVKKNSLDENSNSDDQDATTSLEDNSHAQSLSTSHNTPKCSPKTKAKHFSPLGYEAHLVDTLEKDILQRHPCIKWQDVAGLNEAKTILQEAVVLPVIMPEFFKGIRRPWRGVLMVGPPGTGKTMLAKAVATECGTTFFNVSSSTLTSKYRGESEKLVRLLFEMARFYAPSTIFIDEIDALCASRGSDSEHEASRRFKAELLIQMDGLNASMQEEKVIMVLAATNHPWDIDEAFRRRFEKRIYIPLPNEDTRSALLKLCLKDVCLSPSLNTGMIGDELQGYSGSDISNVCRDASMMAMRRLISGRTPDQIKQIRREEVDQPITLQDFQDARQRTKKSVSADDVARFEKWMEEYGSC</sequence>